<keyword evidence="3" id="KW-1185">Reference proteome</keyword>
<feature type="transmembrane region" description="Helical" evidence="1">
    <location>
        <begin position="43"/>
        <end position="60"/>
    </location>
</feature>
<keyword evidence="1" id="KW-0812">Transmembrane</keyword>
<reference evidence="3" key="1">
    <citation type="submission" date="2017-06" db="EMBL/GenBank/DDBJ databases">
        <authorList>
            <person name="Varghese N."/>
            <person name="Submissions S."/>
        </authorList>
    </citation>
    <scope>NUCLEOTIDE SEQUENCE [LARGE SCALE GENOMIC DNA]</scope>
    <source>
        <strain evidence="3">DSM 46839</strain>
    </source>
</reference>
<proteinExistence type="predicted"/>
<dbReference type="RefSeq" id="WP_089305046.1">
    <property type="nucleotide sequence ID" value="NZ_FZOO01000003.1"/>
</dbReference>
<keyword evidence="1" id="KW-0472">Membrane</keyword>
<evidence type="ECO:0000313" key="3">
    <source>
        <dbReference type="Proteomes" id="UP000198373"/>
    </source>
</evidence>
<feature type="transmembrane region" description="Helical" evidence="1">
    <location>
        <begin position="12"/>
        <end position="37"/>
    </location>
</feature>
<dbReference type="AlphaFoldDB" id="A0A239DMV6"/>
<dbReference type="EMBL" id="FZOO01000003">
    <property type="protein sequence ID" value="SNS33168.1"/>
    <property type="molecule type" value="Genomic_DNA"/>
</dbReference>
<dbReference type="Proteomes" id="UP000198373">
    <property type="component" value="Unassembled WGS sequence"/>
</dbReference>
<accession>A0A239DMV6</accession>
<sequence length="67" mass="7192">MSYLRRLQAEQPVLFWVLVAVGLIVGFQVVVSVVGLLLGPLGLPSWVPVVVVVGGLVLVARGQQRSR</sequence>
<protein>
    <submittedName>
        <fullName evidence="2">Uncharacterized protein</fullName>
    </submittedName>
</protein>
<gene>
    <name evidence="2" type="ORF">SAMN06893096_103254</name>
</gene>
<keyword evidence="1" id="KW-1133">Transmembrane helix</keyword>
<evidence type="ECO:0000256" key="1">
    <source>
        <dbReference type="SAM" id="Phobius"/>
    </source>
</evidence>
<evidence type="ECO:0000313" key="2">
    <source>
        <dbReference type="EMBL" id="SNS33168.1"/>
    </source>
</evidence>
<name>A0A239DMV6_9ACTN</name>
<organism evidence="2 3">
    <name type="scientific">Geodermatophilus pulveris</name>
    <dbReference type="NCBI Taxonomy" id="1564159"/>
    <lineage>
        <taxon>Bacteria</taxon>
        <taxon>Bacillati</taxon>
        <taxon>Actinomycetota</taxon>
        <taxon>Actinomycetes</taxon>
        <taxon>Geodermatophilales</taxon>
        <taxon>Geodermatophilaceae</taxon>
        <taxon>Geodermatophilus</taxon>
    </lineage>
</organism>